<dbReference type="Proteomes" id="UP000503462">
    <property type="component" value="Chromosome 1"/>
</dbReference>
<proteinExistence type="predicted"/>
<dbReference type="InterPro" id="IPR053009">
    <property type="entry name" value="Xanthocillin_Biosynth-Assoc"/>
</dbReference>
<feature type="transmembrane region" description="Helical" evidence="6">
    <location>
        <begin position="102"/>
        <end position="122"/>
    </location>
</feature>
<dbReference type="GO" id="GO:0016020">
    <property type="term" value="C:membrane"/>
    <property type="evidence" value="ECO:0007669"/>
    <property type="project" value="UniProtKB-SubCell"/>
</dbReference>
<dbReference type="Pfam" id="PF13664">
    <property type="entry name" value="DUF4149"/>
    <property type="match status" value="1"/>
</dbReference>
<keyword evidence="9" id="KW-1185">Reference proteome</keyword>
<evidence type="ECO:0000259" key="7">
    <source>
        <dbReference type="Pfam" id="PF13664"/>
    </source>
</evidence>
<sequence length="188" mass="20339">MPSIASLTDPKAYHILTYGTLLGTTFFQSFIAGPVAFKAIPRSAFAQLQTHVTPVFFAIQSVLPVLMALTWPGNKLASVGSTGIRHNTGILGLLQNENLWEGAVPIVIMLGTALVNLIYFGPATTRTMRERKHQETRDGKKSTDAGPHSAEMQRLNKKFGALHGASAAIDLVGFIAMIVYGMDLSERL</sequence>
<dbReference type="EMBL" id="CP051139">
    <property type="protein sequence ID" value="QIW95796.1"/>
    <property type="molecule type" value="Genomic_DNA"/>
</dbReference>
<keyword evidence="2 6" id="KW-0812">Transmembrane</keyword>
<organism evidence="8 9">
    <name type="scientific">Peltaster fructicola</name>
    <dbReference type="NCBI Taxonomy" id="286661"/>
    <lineage>
        <taxon>Eukaryota</taxon>
        <taxon>Fungi</taxon>
        <taxon>Dikarya</taxon>
        <taxon>Ascomycota</taxon>
        <taxon>Pezizomycotina</taxon>
        <taxon>Dothideomycetes</taxon>
        <taxon>Dothideomycetes incertae sedis</taxon>
        <taxon>Peltaster</taxon>
    </lineage>
</organism>
<comment type="subcellular location">
    <subcellularLocation>
        <location evidence="1">Membrane</location>
    </subcellularLocation>
</comment>
<dbReference type="InterPro" id="IPR025423">
    <property type="entry name" value="TMEM205-like"/>
</dbReference>
<protein>
    <recommendedName>
        <fullName evidence="7">TMEM205-like domain-containing protein</fullName>
    </recommendedName>
</protein>
<name>A0A6H0XM17_9PEZI</name>
<feature type="region of interest" description="Disordered" evidence="5">
    <location>
        <begin position="128"/>
        <end position="150"/>
    </location>
</feature>
<gene>
    <name evidence="8" type="ORF">AMS68_001314</name>
</gene>
<evidence type="ECO:0000313" key="8">
    <source>
        <dbReference type="EMBL" id="QIW95796.1"/>
    </source>
</evidence>
<feature type="domain" description="TMEM205-like" evidence="7">
    <location>
        <begin position="16"/>
        <end position="133"/>
    </location>
</feature>
<feature type="compositionally biased region" description="Basic and acidic residues" evidence="5">
    <location>
        <begin position="132"/>
        <end position="143"/>
    </location>
</feature>
<reference evidence="8 9" key="1">
    <citation type="journal article" date="2016" name="Sci. Rep.">
        <title>Peltaster fructicola genome reveals evolution from an invasive phytopathogen to an ectophytic parasite.</title>
        <authorList>
            <person name="Xu C."/>
            <person name="Chen H."/>
            <person name="Gleason M.L."/>
            <person name="Xu J.R."/>
            <person name="Liu H."/>
            <person name="Zhang R."/>
            <person name="Sun G."/>
        </authorList>
    </citation>
    <scope>NUCLEOTIDE SEQUENCE [LARGE SCALE GENOMIC DNA]</scope>
    <source>
        <strain evidence="8 9">LNHT1506</strain>
    </source>
</reference>
<evidence type="ECO:0000256" key="2">
    <source>
        <dbReference type="ARBA" id="ARBA00022692"/>
    </source>
</evidence>
<keyword evidence="4 6" id="KW-0472">Membrane</keyword>
<evidence type="ECO:0000256" key="4">
    <source>
        <dbReference type="ARBA" id="ARBA00023136"/>
    </source>
</evidence>
<dbReference type="PANTHER" id="PTHR23241:SF106">
    <property type="entry name" value="DUF4149 DOMAIN-CONTAINING PROTEIN"/>
    <property type="match status" value="1"/>
</dbReference>
<feature type="transmembrane region" description="Helical" evidence="6">
    <location>
        <begin position="161"/>
        <end position="182"/>
    </location>
</feature>
<evidence type="ECO:0000313" key="9">
    <source>
        <dbReference type="Proteomes" id="UP000503462"/>
    </source>
</evidence>
<evidence type="ECO:0000256" key="5">
    <source>
        <dbReference type="SAM" id="MobiDB-lite"/>
    </source>
</evidence>
<accession>A0A6H0XM17</accession>
<dbReference type="OrthoDB" id="1641132at2759"/>
<evidence type="ECO:0000256" key="6">
    <source>
        <dbReference type="SAM" id="Phobius"/>
    </source>
</evidence>
<keyword evidence="3 6" id="KW-1133">Transmembrane helix</keyword>
<dbReference type="AlphaFoldDB" id="A0A6H0XM17"/>
<feature type="transmembrane region" description="Helical" evidence="6">
    <location>
        <begin position="15"/>
        <end position="40"/>
    </location>
</feature>
<evidence type="ECO:0000256" key="3">
    <source>
        <dbReference type="ARBA" id="ARBA00022989"/>
    </source>
</evidence>
<feature type="transmembrane region" description="Helical" evidence="6">
    <location>
        <begin position="52"/>
        <end position="71"/>
    </location>
</feature>
<evidence type="ECO:0000256" key="1">
    <source>
        <dbReference type="ARBA" id="ARBA00004370"/>
    </source>
</evidence>
<dbReference type="PANTHER" id="PTHR23241">
    <property type="entry name" value="LATE EMBRYOGENESIS ABUNDANT PLANTS LEA-RELATED"/>
    <property type="match status" value="1"/>
</dbReference>